<dbReference type="InterPro" id="IPR035965">
    <property type="entry name" value="PAS-like_dom_sf"/>
</dbReference>
<dbReference type="SUPFAM" id="SSF55874">
    <property type="entry name" value="ATPase domain of HSP90 chaperone/DNA topoisomerase II/histidine kinase"/>
    <property type="match status" value="1"/>
</dbReference>
<evidence type="ECO:0000313" key="11">
    <source>
        <dbReference type="Proteomes" id="UP000198790"/>
    </source>
</evidence>
<feature type="domain" description="PAC" evidence="9">
    <location>
        <begin position="770"/>
        <end position="822"/>
    </location>
</feature>
<dbReference type="GO" id="GO:0000155">
    <property type="term" value="F:phosphorelay sensor kinase activity"/>
    <property type="evidence" value="ECO:0007669"/>
    <property type="project" value="InterPro"/>
</dbReference>
<dbReference type="AlphaFoldDB" id="A0A1I0XLU4"/>
<dbReference type="Pfam" id="PF08447">
    <property type="entry name" value="PAS_3"/>
    <property type="match status" value="2"/>
</dbReference>
<dbReference type="SUPFAM" id="SSF55785">
    <property type="entry name" value="PYP-like sensor domain (PAS domain)"/>
    <property type="match status" value="5"/>
</dbReference>
<reference evidence="10 11" key="1">
    <citation type="submission" date="2016-10" db="EMBL/GenBank/DDBJ databases">
        <authorList>
            <person name="de Groot N.N."/>
        </authorList>
    </citation>
    <scope>NUCLEOTIDE SEQUENCE [LARGE SCALE GENOMIC DNA]</scope>
    <source>
        <strain evidence="10 11">DSM 23399</strain>
    </source>
</reference>
<dbReference type="STRING" id="237018.SAMN04489723_103273"/>
<dbReference type="InterPro" id="IPR004358">
    <property type="entry name" value="Sig_transdc_His_kin-like_C"/>
</dbReference>
<dbReference type="InterPro" id="IPR005467">
    <property type="entry name" value="His_kinase_dom"/>
</dbReference>
<evidence type="ECO:0000256" key="4">
    <source>
        <dbReference type="ARBA" id="ARBA00022679"/>
    </source>
</evidence>
<dbReference type="Pfam" id="PF13426">
    <property type="entry name" value="PAS_9"/>
    <property type="match status" value="1"/>
</dbReference>
<dbReference type="PROSITE" id="PS50112">
    <property type="entry name" value="PAS"/>
    <property type="match status" value="2"/>
</dbReference>
<dbReference type="EC" id="2.7.13.3" evidence="2"/>
<dbReference type="RefSeq" id="WP_092895193.1">
    <property type="nucleotide sequence ID" value="NZ_FOKK01000003.1"/>
</dbReference>
<dbReference type="SMART" id="SM00388">
    <property type="entry name" value="HisKA"/>
    <property type="match status" value="1"/>
</dbReference>
<feature type="domain" description="PAC" evidence="9">
    <location>
        <begin position="516"/>
        <end position="570"/>
    </location>
</feature>
<evidence type="ECO:0000256" key="6">
    <source>
        <dbReference type="SAM" id="Coils"/>
    </source>
</evidence>
<organism evidence="10 11">
    <name type="scientific">Algoriphagus aquimarinus</name>
    <dbReference type="NCBI Taxonomy" id="237018"/>
    <lineage>
        <taxon>Bacteria</taxon>
        <taxon>Pseudomonadati</taxon>
        <taxon>Bacteroidota</taxon>
        <taxon>Cytophagia</taxon>
        <taxon>Cytophagales</taxon>
        <taxon>Cyclobacteriaceae</taxon>
        <taxon>Algoriphagus</taxon>
    </lineage>
</organism>
<feature type="domain" description="PAS" evidence="8">
    <location>
        <begin position="571"/>
        <end position="642"/>
    </location>
</feature>
<dbReference type="SMART" id="SM00091">
    <property type="entry name" value="PAS"/>
    <property type="match status" value="5"/>
</dbReference>
<feature type="domain" description="PAS" evidence="8">
    <location>
        <begin position="697"/>
        <end position="768"/>
    </location>
</feature>
<evidence type="ECO:0000256" key="3">
    <source>
        <dbReference type="ARBA" id="ARBA00022553"/>
    </source>
</evidence>
<dbReference type="SUPFAM" id="SSF47384">
    <property type="entry name" value="Homodimeric domain of signal transducing histidine kinase"/>
    <property type="match status" value="1"/>
</dbReference>
<dbReference type="InterPro" id="IPR013656">
    <property type="entry name" value="PAS_4"/>
</dbReference>
<dbReference type="PROSITE" id="PS50113">
    <property type="entry name" value="PAC"/>
    <property type="match status" value="4"/>
</dbReference>
<feature type="domain" description="PAC" evidence="9">
    <location>
        <begin position="644"/>
        <end position="696"/>
    </location>
</feature>
<keyword evidence="3" id="KW-0597">Phosphoprotein</keyword>
<accession>A0A1I0XLU4</accession>
<dbReference type="CDD" id="cd00082">
    <property type="entry name" value="HisKA"/>
    <property type="match status" value="1"/>
</dbReference>
<dbReference type="NCBIfam" id="TIGR00229">
    <property type="entry name" value="sensory_box"/>
    <property type="match status" value="4"/>
</dbReference>
<evidence type="ECO:0000259" key="8">
    <source>
        <dbReference type="PROSITE" id="PS50112"/>
    </source>
</evidence>
<evidence type="ECO:0000259" key="9">
    <source>
        <dbReference type="PROSITE" id="PS50113"/>
    </source>
</evidence>
<dbReference type="InterPro" id="IPR003594">
    <property type="entry name" value="HATPase_dom"/>
</dbReference>
<feature type="domain" description="PAC" evidence="9">
    <location>
        <begin position="113"/>
        <end position="167"/>
    </location>
</feature>
<dbReference type="Pfam" id="PF02518">
    <property type="entry name" value="HATPase_c"/>
    <property type="match status" value="1"/>
</dbReference>
<evidence type="ECO:0000313" key="10">
    <source>
        <dbReference type="EMBL" id="SFB02079.1"/>
    </source>
</evidence>
<dbReference type="Gene3D" id="3.30.450.20">
    <property type="entry name" value="PAS domain"/>
    <property type="match status" value="6"/>
</dbReference>
<dbReference type="Gene3D" id="1.10.287.130">
    <property type="match status" value="1"/>
</dbReference>
<feature type="coiled-coil region" evidence="6">
    <location>
        <begin position="817"/>
        <end position="844"/>
    </location>
</feature>
<dbReference type="Proteomes" id="UP000198790">
    <property type="component" value="Unassembled WGS sequence"/>
</dbReference>
<dbReference type="OrthoDB" id="905895at2"/>
<dbReference type="Pfam" id="PF08448">
    <property type="entry name" value="PAS_4"/>
    <property type="match status" value="2"/>
</dbReference>
<dbReference type="InterPro" id="IPR052162">
    <property type="entry name" value="Sensor_kinase/Photoreceptor"/>
</dbReference>
<protein>
    <recommendedName>
        <fullName evidence="2">histidine kinase</fullName>
        <ecNumber evidence="2">2.7.13.3</ecNumber>
    </recommendedName>
</protein>
<evidence type="ECO:0000256" key="1">
    <source>
        <dbReference type="ARBA" id="ARBA00000085"/>
    </source>
</evidence>
<sequence>MNTFKNSWAHLPGNSKVKALFEQTKWPATSLGDYTNWPENLVTVLRMVLDSPMPMCIYLGDNLIQLYNDSYLQALGDPLAYQSFAKSAQDTYGAEWAAVSTIFKSVMNGVAVRISDSSLVNKNGDLNEQFYDCTYSPIRSVEGEISGVWKTALEITDRKVIEENLLSQRELDRKDIEESEQRIRSIVENAPFPIAVYEGSDLIITLANQSIMDAWGKGNEVVGKSYRAILPELENQEIFNQVYRVFATGIPFHAKNERVDLEIKGQLQPFYFNYSFTPLYNTDGQVYGVMNTAAEVTDIHLAKLKVEESEKRFRDSVQQAPLGITILRGDDYIVEMANANYLLLVDKSEEGFIGKPLFESLPEVKDTIEHIFLDIKATGNPFYGSEFPVTLNRYGKSELTYFNFVYHPLKEDNGEISGIMAVATEVTNTVKAKHLLEESEKHFRNMVMQSPIPMTILRGEKFIIESANKVMIDTVWRRKAEEVIGVSILEAFPELEQQKYPELLKMVYTSGKTHSEKEAVALVSGDDGVKKFYLDFEYAPLFDTEEVISGIMITVNDVTDKVEARLKVEENEERLNIVVTASDLGVWEYDLKKDDSIISDRCKEIFGFSGDANVSNAELIALFHPDDLETIKQAYEESYQSGSLFYESRIVLEESSRHWIEVKGKVFFDQANEPERMVGTIRDITEEKNFHKLLLEREEKFRLLADSMPQLVWTSDSNGVLNYFNNAVYDFSGMLLNELQGEGWLQMVHPDDRKKNIEKWTHSILTGDNFHFEHRFKKADGTYRWQLSRAKPQRDDQGNVKMWVGSSTDIQEHKVFTKELENQVKDRTRELNQKNIDLEKMNKELQSFAYISSHDLQEPLRKIQTFSSLLVTDEYDNLTDSGRDMFDRMQNAANRMQTLIQDLLAYSRTNSQDRIFEDIKFDSIANEVKDNLKEELQHQGALVDINASCTVRIIPFQFKQLLSNLISNSLKFSDPARSPELTITCQMITGLESGLSQLSENQRYSHISISDNGIGFDEKYSEKIFEVFQRLHSKAEYAGTGIGLAIVKKIVDNHNGFISATSELGKGATFDIYIPAF</sequence>
<dbReference type="SMART" id="SM00086">
    <property type="entry name" value="PAC"/>
    <property type="match status" value="4"/>
</dbReference>
<dbReference type="InterPro" id="IPR000700">
    <property type="entry name" value="PAS-assoc_C"/>
</dbReference>
<dbReference type="Gene3D" id="3.30.565.10">
    <property type="entry name" value="Histidine kinase-like ATPase, C-terminal domain"/>
    <property type="match status" value="1"/>
</dbReference>
<dbReference type="InterPro" id="IPR003661">
    <property type="entry name" value="HisK_dim/P_dom"/>
</dbReference>
<dbReference type="PRINTS" id="PR00344">
    <property type="entry name" value="BCTRLSENSOR"/>
</dbReference>
<evidence type="ECO:0000259" key="7">
    <source>
        <dbReference type="PROSITE" id="PS50109"/>
    </source>
</evidence>
<proteinExistence type="predicted"/>
<dbReference type="Pfam" id="PF00512">
    <property type="entry name" value="HisKA"/>
    <property type="match status" value="1"/>
</dbReference>
<evidence type="ECO:0000256" key="2">
    <source>
        <dbReference type="ARBA" id="ARBA00012438"/>
    </source>
</evidence>
<name>A0A1I0XLU4_9BACT</name>
<feature type="domain" description="Histidine kinase" evidence="7">
    <location>
        <begin position="851"/>
        <end position="1077"/>
    </location>
</feature>
<dbReference type="SMART" id="SM00387">
    <property type="entry name" value="HATPase_c"/>
    <property type="match status" value="1"/>
</dbReference>
<gene>
    <name evidence="10" type="ORF">SAMN04489723_103273</name>
</gene>
<keyword evidence="11" id="KW-1185">Reference proteome</keyword>
<keyword evidence="6" id="KW-0175">Coiled coil</keyword>
<dbReference type="FunFam" id="3.30.450.20:FF:000099">
    <property type="entry name" value="Sensory box sensor histidine kinase"/>
    <property type="match status" value="1"/>
</dbReference>
<dbReference type="InterPro" id="IPR001610">
    <property type="entry name" value="PAC"/>
</dbReference>
<evidence type="ECO:0000256" key="5">
    <source>
        <dbReference type="ARBA" id="ARBA00022777"/>
    </source>
</evidence>
<dbReference type="InterPro" id="IPR036890">
    <property type="entry name" value="HATPase_C_sf"/>
</dbReference>
<dbReference type="InterPro" id="IPR000014">
    <property type="entry name" value="PAS"/>
</dbReference>
<dbReference type="InterPro" id="IPR013655">
    <property type="entry name" value="PAS_fold_3"/>
</dbReference>
<comment type="catalytic activity">
    <reaction evidence="1">
        <text>ATP + protein L-histidine = ADP + protein N-phospho-L-histidine.</text>
        <dbReference type="EC" id="2.7.13.3"/>
    </reaction>
</comment>
<dbReference type="PANTHER" id="PTHR43304:SF1">
    <property type="entry name" value="PAC DOMAIN-CONTAINING PROTEIN"/>
    <property type="match status" value="1"/>
</dbReference>
<dbReference type="EMBL" id="FOKK01000003">
    <property type="protein sequence ID" value="SFB02079.1"/>
    <property type="molecule type" value="Genomic_DNA"/>
</dbReference>
<dbReference type="PROSITE" id="PS50109">
    <property type="entry name" value="HIS_KIN"/>
    <property type="match status" value="1"/>
</dbReference>
<dbReference type="CDD" id="cd00130">
    <property type="entry name" value="PAS"/>
    <property type="match status" value="2"/>
</dbReference>
<keyword evidence="4" id="KW-0808">Transferase</keyword>
<dbReference type="InterPro" id="IPR036097">
    <property type="entry name" value="HisK_dim/P_sf"/>
</dbReference>
<keyword evidence="5" id="KW-0418">Kinase</keyword>
<dbReference type="PANTHER" id="PTHR43304">
    <property type="entry name" value="PHYTOCHROME-LIKE PROTEIN CPH1"/>
    <property type="match status" value="1"/>
</dbReference>